<dbReference type="InterPro" id="IPR051289">
    <property type="entry name" value="LAGLIDADG_Endonuclease"/>
</dbReference>
<reference evidence="2" key="1">
    <citation type="journal article" date="2014" name="ISME J.">
        <title>Evidence for extensive gene flow and Thermotoga subpopulations in subsurface and marine environments.</title>
        <authorList>
            <person name="Nesbo C.L."/>
            <person name="S Swithers K."/>
            <person name="Dahle H."/>
            <person name="Haverkamp T.H."/>
            <person name="Birkeland N.K."/>
            <person name="Sokolova T."/>
            <person name="Kublanov I."/>
            <person name="Zhaxybayeva O."/>
        </authorList>
    </citation>
    <scope>NUCLEOTIDE SEQUENCE</scope>
    <source>
        <strain evidence="2">TBYP3.1.4.1</strain>
    </source>
</reference>
<keyword evidence="2" id="KW-0540">Nuclease</keyword>
<protein>
    <submittedName>
        <fullName evidence="2">Putative homing endonuclease</fullName>
    </submittedName>
</protein>
<proteinExistence type="predicted"/>
<dbReference type="PANTHER" id="PTHR36181:SF4">
    <property type="entry name" value="LAGLIDADG ENDONUCLEASE"/>
    <property type="match status" value="1"/>
</dbReference>
<sequence>MEILDLKPDWVVGFVDGEGCFYVGVNRNRTMKTGYQVLPEFRIVQHERDIQVLYALRKFFGCGVVRRNHDDRYELRIRKRSCLKKVVEFFEKHPLKTKKNVDFKKFRRIILMMERGEHLTKEGLIKILEIATEINTGNHERLRRVLEEIRGLDEDTVHPHSERMG</sequence>
<name>A0A0A7RQ93_9THEM</name>
<dbReference type="InterPro" id="IPR027434">
    <property type="entry name" value="Homing_endonucl"/>
</dbReference>
<dbReference type="EMBL" id="KP229298">
    <property type="protein sequence ID" value="AJA38638.1"/>
    <property type="molecule type" value="Genomic_DNA"/>
</dbReference>
<evidence type="ECO:0000313" key="2">
    <source>
        <dbReference type="EMBL" id="AJA38638.1"/>
    </source>
</evidence>
<dbReference type="Gene3D" id="3.10.28.10">
    <property type="entry name" value="Homing endonucleases"/>
    <property type="match status" value="1"/>
</dbReference>
<accession>A0A0A7RQ93</accession>
<dbReference type="GO" id="GO:0004519">
    <property type="term" value="F:endonuclease activity"/>
    <property type="evidence" value="ECO:0007669"/>
    <property type="project" value="UniProtKB-KW"/>
</dbReference>
<dbReference type="SUPFAM" id="SSF55608">
    <property type="entry name" value="Homing endonucleases"/>
    <property type="match status" value="1"/>
</dbReference>
<dbReference type="Pfam" id="PF00961">
    <property type="entry name" value="LAGLIDADG_1"/>
    <property type="match status" value="1"/>
</dbReference>
<organism evidence="2">
    <name type="scientific">Thermotoga sp. TBYP3.1.4.1</name>
    <dbReference type="NCBI Taxonomy" id="1587550"/>
    <lineage>
        <taxon>Bacteria</taxon>
        <taxon>Thermotogati</taxon>
        <taxon>Thermotogota</taxon>
        <taxon>Thermotogae</taxon>
        <taxon>Thermotogales</taxon>
        <taxon>Thermotogaceae</taxon>
        <taxon>Thermotoga</taxon>
    </lineage>
</organism>
<feature type="domain" description="Homing endonuclease LAGLIDADG" evidence="1">
    <location>
        <begin position="12"/>
        <end position="109"/>
    </location>
</feature>
<dbReference type="PANTHER" id="PTHR36181">
    <property type="entry name" value="INTRON-ENCODED ENDONUCLEASE AI3-RELATED"/>
    <property type="match status" value="1"/>
</dbReference>
<dbReference type="AlphaFoldDB" id="A0A0A7RQ93"/>
<dbReference type="InterPro" id="IPR004860">
    <property type="entry name" value="LAGLIDADG_dom"/>
</dbReference>
<evidence type="ECO:0000259" key="1">
    <source>
        <dbReference type="Pfam" id="PF00961"/>
    </source>
</evidence>
<keyword evidence="2" id="KW-0378">Hydrolase</keyword>
<keyword evidence="2" id="KW-0255">Endonuclease</keyword>